<dbReference type="Proteomes" id="UP000236729">
    <property type="component" value="Unassembled WGS sequence"/>
</dbReference>
<evidence type="ECO:0000313" key="6">
    <source>
        <dbReference type="Proteomes" id="UP000236729"/>
    </source>
</evidence>
<dbReference type="InterPro" id="IPR050706">
    <property type="entry name" value="Cyclic-di-GMP_PDE-like"/>
</dbReference>
<accession>A0A1I1J6T5</accession>
<dbReference type="SUPFAM" id="SSF54631">
    <property type="entry name" value="CBS-domain pair"/>
    <property type="match status" value="1"/>
</dbReference>
<evidence type="ECO:0000313" key="5">
    <source>
        <dbReference type="Proteomes" id="UP000199690"/>
    </source>
</evidence>
<dbReference type="Proteomes" id="UP000199690">
    <property type="component" value="Unassembled WGS sequence"/>
</dbReference>
<dbReference type="InterPro" id="IPR029787">
    <property type="entry name" value="Nucleotide_cyclase"/>
</dbReference>
<feature type="domain" description="GGDEF" evidence="2">
    <location>
        <begin position="426"/>
        <end position="553"/>
    </location>
</feature>
<dbReference type="RefSeq" id="WP_093345973.1">
    <property type="nucleotide sequence ID" value="NZ_FNVB01000002.1"/>
</dbReference>
<dbReference type="Gene3D" id="3.20.20.450">
    <property type="entry name" value="EAL domain"/>
    <property type="match status" value="1"/>
</dbReference>
<dbReference type="SUPFAM" id="SSF141868">
    <property type="entry name" value="EAL domain-like"/>
    <property type="match status" value="1"/>
</dbReference>
<dbReference type="PROSITE" id="PS50883">
    <property type="entry name" value="EAL"/>
    <property type="match status" value="1"/>
</dbReference>
<dbReference type="Gene3D" id="3.30.70.270">
    <property type="match status" value="1"/>
</dbReference>
<dbReference type="AlphaFoldDB" id="A0A1H5TPX8"/>
<reference evidence="5 6" key="1">
    <citation type="submission" date="2016-10" db="EMBL/GenBank/DDBJ databases">
        <authorList>
            <person name="Varghese N."/>
            <person name="Submissions S."/>
        </authorList>
    </citation>
    <scope>NUCLEOTIDE SEQUENCE [LARGE SCALE GENOMIC DNA]</scope>
    <source>
        <strain evidence="6">ATCC 20501</strain>
        <strain evidence="4 5">CGMCC 4.3529</strain>
    </source>
</reference>
<evidence type="ECO:0000313" key="4">
    <source>
        <dbReference type="EMBL" id="SFC43702.1"/>
    </source>
</evidence>
<dbReference type="PANTHER" id="PTHR33121:SF70">
    <property type="entry name" value="SIGNALING PROTEIN YKOW"/>
    <property type="match status" value="1"/>
</dbReference>
<dbReference type="PROSITE" id="PS50887">
    <property type="entry name" value="GGDEF"/>
    <property type="match status" value="1"/>
</dbReference>
<protein>
    <submittedName>
        <fullName evidence="3">Diguanylate cyclase/phosphodiesterase</fullName>
    </submittedName>
</protein>
<dbReference type="Pfam" id="PF00990">
    <property type="entry name" value="GGDEF"/>
    <property type="match status" value="1"/>
</dbReference>
<accession>A0A1H5TPX8</accession>
<dbReference type="SMR" id="A0A1H5TPX8"/>
<reference evidence="3" key="2">
    <citation type="submission" date="2016-10" db="EMBL/GenBank/DDBJ databases">
        <authorList>
            <person name="de Groot N.N."/>
        </authorList>
    </citation>
    <scope>NUCLEOTIDE SEQUENCE [LARGE SCALE GENOMIC DNA]</scope>
    <source>
        <strain evidence="3">ATCC 20501</strain>
    </source>
</reference>
<proteinExistence type="predicted"/>
<dbReference type="EMBL" id="FNVB01000002">
    <property type="protein sequence ID" value="SEF64922.1"/>
    <property type="molecule type" value="Genomic_DNA"/>
</dbReference>
<dbReference type="InterPro" id="IPR035919">
    <property type="entry name" value="EAL_sf"/>
</dbReference>
<dbReference type="EMBL" id="FOME01000001">
    <property type="protein sequence ID" value="SFC43702.1"/>
    <property type="molecule type" value="Genomic_DNA"/>
</dbReference>
<dbReference type="SUPFAM" id="SSF55073">
    <property type="entry name" value="Nucleotide cyclase"/>
    <property type="match status" value="1"/>
</dbReference>
<evidence type="ECO:0000313" key="3">
    <source>
        <dbReference type="EMBL" id="SEF64922.1"/>
    </source>
</evidence>
<sequence length="570" mass="60714">MSAGNIDSVLALVDEVRFAFQPLINIKTGAIVAIEALARPVGTNVQELFREAARQRRLTELDVELANAALTAAAEYESLLPLHLNIFGGTVTHDLQRLDLVRERLREIGRREQEVTLEIGPPFARLNTDDLLVGVDKLRADGFQIALDGVGEGDVPMALIADIGPAVVKLDREVVQQLPESPARVALVESVRHLCEATDSQLVAEGVENERQLTTLRRNGIRLVQGNLLAPAARRPPTASSVPGVAAEVTDPHGPPISSLASGPRVTEFLSPATILPTDVTADKVRGVLADHPEISGVVLVDESNRPQWTIERNRFLLAVTGPYGHALHAKRPASRLADEPRVVTTATTAMEALSMVTRSDQYRMYDDAIVVDESGRCLGAVRAGDLIRGMAELKVEEAAALNPLTRLPGSDAIARDVTRRIAAGEVFAVSWLDIDGFKTVNDTAGFSAGDDLIRAIGRSLTDAATALSSVQVGHVGGDDFLLVADLDDLVSLAELVLDPERTAGGVAVTLSLATLVCTPSTVAGYDDASSRLAPLKKHAKSLTGSSWVMSRPGSDRIEVLRGAQQPPGS</sequence>
<dbReference type="SMART" id="SM00267">
    <property type="entry name" value="GGDEF"/>
    <property type="match status" value="1"/>
</dbReference>
<keyword evidence="5" id="KW-1185">Reference proteome</keyword>
<evidence type="ECO:0000259" key="1">
    <source>
        <dbReference type="PROSITE" id="PS50883"/>
    </source>
</evidence>
<dbReference type="PANTHER" id="PTHR33121">
    <property type="entry name" value="CYCLIC DI-GMP PHOSPHODIESTERASE PDEF"/>
    <property type="match status" value="1"/>
</dbReference>
<dbReference type="InterPro" id="IPR000160">
    <property type="entry name" value="GGDEF_dom"/>
</dbReference>
<dbReference type="InterPro" id="IPR046342">
    <property type="entry name" value="CBS_dom_sf"/>
</dbReference>
<dbReference type="SMART" id="SM00052">
    <property type="entry name" value="EAL"/>
    <property type="match status" value="1"/>
</dbReference>
<organism evidence="3 6">
    <name type="scientific">Saccharopolyspora kobensis</name>
    <dbReference type="NCBI Taxonomy" id="146035"/>
    <lineage>
        <taxon>Bacteria</taxon>
        <taxon>Bacillati</taxon>
        <taxon>Actinomycetota</taxon>
        <taxon>Actinomycetes</taxon>
        <taxon>Pseudonocardiales</taxon>
        <taxon>Pseudonocardiaceae</taxon>
        <taxon>Saccharopolyspora</taxon>
    </lineage>
</organism>
<dbReference type="GO" id="GO:0071111">
    <property type="term" value="F:cyclic-guanylate-specific phosphodiesterase activity"/>
    <property type="evidence" value="ECO:0007669"/>
    <property type="project" value="InterPro"/>
</dbReference>
<gene>
    <name evidence="3" type="ORF">SAMN02982929_00290</name>
    <name evidence="4" type="ORF">SAMN05216506_101742</name>
</gene>
<evidence type="ECO:0000259" key="2">
    <source>
        <dbReference type="PROSITE" id="PS50887"/>
    </source>
</evidence>
<dbReference type="InterPro" id="IPR001633">
    <property type="entry name" value="EAL_dom"/>
</dbReference>
<name>A0A1H5TPX8_9PSEU</name>
<dbReference type="InterPro" id="IPR043128">
    <property type="entry name" value="Rev_trsase/Diguanyl_cyclase"/>
</dbReference>
<dbReference type="CDD" id="cd01948">
    <property type="entry name" value="EAL"/>
    <property type="match status" value="1"/>
</dbReference>
<feature type="domain" description="EAL" evidence="1">
    <location>
        <begin position="1"/>
        <end position="246"/>
    </location>
</feature>
<dbReference type="Pfam" id="PF00563">
    <property type="entry name" value="EAL"/>
    <property type="match status" value="1"/>
</dbReference>